<dbReference type="Proteomes" id="UP000254794">
    <property type="component" value="Unassembled WGS sequence"/>
</dbReference>
<reference evidence="4 5" key="1">
    <citation type="submission" date="2018-06" db="EMBL/GenBank/DDBJ databases">
        <authorList>
            <consortium name="Pathogen Informatics"/>
            <person name="Doyle S."/>
        </authorList>
    </citation>
    <scope>NUCLEOTIDE SEQUENCE [LARGE SCALE GENOMIC DNA]</scope>
    <source>
        <strain evidence="4 5">NCTC13316</strain>
    </source>
</reference>
<dbReference type="InterPro" id="IPR037455">
    <property type="entry name" value="LucA/IucC-like"/>
</dbReference>
<name>A0A378JN36_9GAMM</name>
<protein>
    <submittedName>
        <fullName evidence="4">Siderophore biosynthetic enzyme FrgA</fullName>
        <ecNumber evidence="4">6.3.2.-</ecNumber>
    </submittedName>
</protein>
<dbReference type="InterPro" id="IPR007310">
    <property type="entry name" value="Aerobactin_biosyn_IucA/IucC_N"/>
</dbReference>
<sequence>MALAYNQFEELIHQLRFLLFEIGIGLPQQAVKAVVNDTHNACLARLQYAAIKEKLIDKTLYSYHISDFTEQLQLRLSISKPASRFYRWELLAKELNESIANEAMAVIYRKRWQAQLIKQMQGERSFWAWLAKQESKDTLPFLEQWGCVGHPYHPNFRAKMGLNRREVLQYSPEFNAKVNVHWCALHQQKVHATSSNKSYLELMASCFPKDYATWQHKLRCQQINPDDFYPIPVHPWQWRNQLQSSLAPLIDKRQLILTPHHQLTQPSMSLRTMIPVSAHANHLKLALGVQTTSAIRTVSPASIENGPLLSNWLTHLLELEQHYENTLFVARDIAGARLNDPNFASIYKQFGFLLRESPLQFIKDNQQVIPLAALFVDSPLSNQPLLLEIIQASNISIENYFSQYCRCVLKGQLHLLMRYGIALEAHQQNTLVVFENHQPQSLIIRDLGGIYIYQNSEFQDVKSPTLHSDSTIITDNLVDTCNKFIHGNLQSNLAYWINHLCRFSHLSETHLWKIVFDTLNREFQQIAAQIKPGILAWHQQRLLKDAWPHKSLLLMRLSPSKKHNQANLTSNPLSQFNV</sequence>
<dbReference type="RefSeq" id="WP_115332301.1">
    <property type="nucleotide sequence ID" value="NZ_CAAAHP010000003.1"/>
</dbReference>
<keyword evidence="4" id="KW-0436">Ligase</keyword>
<evidence type="ECO:0000259" key="3">
    <source>
        <dbReference type="Pfam" id="PF06276"/>
    </source>
</evidence>
<dbReference type="EC" id="6.3.2.-" evidence="4"/>
<evidence type="ECO:0000313" key="4">
    <source>
        <dbReference type="EMBL" id="STX52776.1"/>
    </source>
</evidence>
<dbReference type="GO" id="GO:0016881">
    <property type="term" value="F:acid-amino acid ligase activity"/>
    <property type="evidence" value="ECO:0007669"/>
    <property type="project" value="UniProtKB-ARBA"/>
</dbReference>
<feature type="domain" description="Aerobactin siderophore biosynthesis IucA/IucC N-terminal" evidence="2">
    <location>
        <begin position="141"/>
        <end position="375"/>
    </location>
</feature>
<evidence type="ECO:0000256" key="1">
    <source>
        <dbReference type="ARBA" id="ARBA00004924"/>
    </source>
</evidence>
<dbReference type="AlphaFoldDB" id="A0A378JN36"/>
<dbReference type="InterPro" id="IPR022770">
    <property type="entry name" value="IucA/IucC-like_C"/>
</dbReference>
<proteinExistence type="predicted"/>
<dbReference type="EMBL" id="UGOD01000001">
    <property type="protein sequence ID" value="STX52776.1"/>
    <property type="molecule type" value="Genomic_DNA"/>
</dbReference>
<accession>A0A378JN36</accession>
<feature type="domain" description="Aerobactin siderophore biosynthesis IucA/IucC-like C-terminal" evidence="3">
    <location>
        <begin position="400"/>
        <end position="560"/>
    </location>
</feature>
<dbReference type="Pfam" id="PF04183">
    <property type="entry name" value="IucA_IucC"/>
    <property type="match status" value="1"/>
</dbReference>
<gene>
    <name evidence="4" type="primary">FrgA</name>
    <name evidence="4" type="ORF">NCTC13316_02901</name>
</gene>
<evidence type="ECO:0000259" key="2">
    <source>
        <dbReference type="Pfam" id="PF04183"/>
    </source>
</evidence>
<dbReference type="Gene3D" id="1.10.510.40">
    <property type="match status" value="1"/>
</dbReference>
<organism evidence="4 5">
    <name type="scientific">Legionella busanensis</name>
    <dbReference type="NCBI Taxonomy" id="190655"/>
    <lineage>
        <taxon>Bacteria</taxon>
        <taxon>Pseudomonadati</taxon>
        <taxon>Pseudomonadota</taxon>
        <taxon>Gammaproteobacteria</taxon>
        <taxon>Legionellales</taxon>
        <taxon>Legionellaceae</taxon>
        <taxon>Legionella</taxon>
    </lineage>
</organism>
<dbReference type="PANTHER" id="PTHR34384:SF6">
    <property type="entry name" value="STAPHYLOFERRIN B SYNTHASE"/>
    <property type="match status" value="1"/>
</dbReference>
<dbReference type="Pfam" id="PF06276">
    <property type="entry name" value="FhuF"/>
    <property type="match status" value="1"/>
</dbReference>
<comment type="pathway">
    <text evidence="1">Siderophore biosynthesis.</text>
</comment>
<dbReference type="GO" id="GO:0019290">
    <property type="term" value="P:siderophore biosynthetic process"/>
    <property type="evidence" value="ECO:0007669"/>
    <property type="project" value="InterPro"/>
</dbReference>
<evidence type="ECO:0000313" key="5">
    <source>
        <dbReference type="Proteomes" id="UP000254794"/>
    </source>
</evidence>
<keyword evidence="5" id="KW-1185">Reference proteome</keyword>
<dbReference type="OrthoDB" id="495728at2"/>
<dbReference type="PANTHER" id="PTHR34384">
    <property type="entry name" value="L-2,3-DIAMINOPROPANOATE--CITRATE LIGASE"/>
    <property type="match status" value="1"/>
</dbReference>